<dbReference type="InterPro" id="IPR023828">
    <property type="entry name" value="Peptidase_S8_Ser-AS"/>
</dbReference>
<dbReference type="Pfam" id="PF18047">
    <property type="entry name" value="PatG_D"/>
    <property type="match status" value="1"/>
</dbReference>
<dbReference type="InterPro" id="IPR050131">
    <property type="entry name" value="Peptidase_S8_subtilisin-like"/>
</dbReference>
<feature type="domain" description="PatG" evidence="7">
    <location>
        <begin position="387"/>
        <end position="499"/>
    </location>
</feature>
<dbReference type="Gene3D" id="3.40.50.200">
    <property type="entry name" value="Peptidase S8/S53 domain"/>
    <property type="match status" value="1"/>
</dbReference>
<dbReference type="AlphaFoldDB" id="B2KYF8"/>
<evidence type="ECO:0000256" key="5">
    <source>
        <dbReference type="PROSITE-ProRule" id="PRU01240"/>
    </source>
</evidence>
<evidence type="ECO:0000313" key="9">
    <source>
        <dbReference type="EMBL" id="ACA04480.1"/>
    </source>
</evidence>
<dbReference type="Pfam" id="PF00082">
    <property type="entry name" value="Peptidase_S8"/>
    <property type="match status" value="1"/>
</dbReference>
<feature type="active site" description="Charge relay system" evidence="5">
    <location>
        <position position="216"/>
    </location>
</feature>
<comment type="similarity">
    <text evidence="1 5">Belongs to the peptidase S8 family.</text>
</comment>
<dbReference type="PRINTS" id="PR00723">
    <property type="entry name" value="SUBTILISIN"/>
</dbReference>
<evidence type="ECO:0000256" key="3">
    <source>
        <dbReference type="ARBA" id="ARBA00022801"/>
    </source>
</evidence>
<evidence type="ECO:0000259" key="8">
    <source>
        <dbReference type="Pfam" id="PF18065"/>
    </source>
</evidence>
<dbReference type="EMBL" id="EU290741">
    <property type="protein sequence ID" value="ACA04480.1"/>
    <property type="molecule type" value="Genomic_DNA"/>
</dbReference>
<dbReference type="Pfam" id="PF18065">
    <property type="entry name" value="PatG_C"/>
    <property type="match status" value="1"/>
</dbReference>
<evidence type="ECO:0000256" key="1">
    <source>
        <dbReference type="ARBA" id="ARBA00011073"/>
    </source>
</evidence>
<evidence type="ECO:0000256" key="4">
    <source>
        <dbReference type="ARBA" id="ARBA00022825"/>
    </source>
</evidence>
<dbReference type="InterPro" id="IPR015500">
    <property type="entry name" value="Peptidase_S8_subtilisin-rel"/>
</dbReference>
<dbReference type="PANTHER" id="PTHR43806">
    <property type="entry name" value="PEPTIDASE S8"/>
    <property type="match status" value="1"/>
</dbReference>
<sequence>MLETLSTISQGNNSICVAVLDGPVDRTHPCFQGADLKYLPSLVKDDAKINGNMSAHGTHVGSIIFGQPGSLVQGIAPQCKGIIVPVFSDDRLRTSQLDLARGIEQAVNAGAHIINLSGGQLTDYGESDGWLQNAVRLCRENNVLLVAAAGNNGCDCLHVPAAMPAVLAVGAMDANGKPLDFSNWGEAYQSQGILAPGENILGAKVGGGTHRLSGTSFAAPIVSGVAALLLSLQLERGETPDPHKIRQVLLQSALPCDADLPEDAKRCLAGKLNVSGAITLLKGGKMAEEFTSVSASEVEAAGCGCGSSLTSASEALAAHQGQPAPSLVGAAAKVEGAQSVPSNTPNFQNYIQSFPTPVTQPMMPNLTANSVTASQAPSELPDLGPLVYSLGTLGYDFGTEARRDSFKQLMPPFDIGGGVMVPANPYDARQMVDYLDANISEARSLIWTLNIELTPVYAIDPTGPFAAESYRALHELLSGQIQAESDAEYVERVSIPGILTKRTVKLYSGQVIPVLEPQSTRGIYGWKVNNLVSAAMAAVQAEAGAADEETIRKTLDGFLNRIYYDLRNLGMTSQDRALNFAVTNAFQAAQTFSEAVAVGMELDSVTVEKSPFCRMDSDCWDVKLKFFDPENNRRAKKIFRFTIDVSDLIPVTLGEVRSWSSPY</sequence>
<evidence type="ECO:0000259" key="7">
    <source>
        <dbReference type="Pfam" id="PF18047"/>
    </source>
</evidence>
<dbReference type="InterPro" id="IPR034056">
    <property type="entry name" value="Pep_S8_PatG/PatA-like"/>
</dbReference>
<dbReference type="PROSITE" id="PS51892">
    <property type="entry name" value="SUBTILASE"/>
    <property type="match status" value="1"/>
</dbReference>
<dbReference type="PANTHER" id="PTHR43806:SF11">
    <property type="entry name" value="CEREVISIN-RELATED"/>
    <property type="match status" value="1"/>
</dbReference>
<organism evidence="9">
    <name type="scientific">Nostoc spongiaeforme var. tenue str. Carmeli</name>
    <dbReference type="NCBI Taxonomy" id="503013"/>
    <lineage>
        <taxon>Bacteria</taxon>
        <taxon>Bacillati</taxon>
        <taxon>Cyanobacteriota</taxon>
        <taxon>Cyanophyceae</taxon>
        <taxon>Nostocales</taxon>
        <taxon>Nostocaceae</taxon>
        <taxon>Nostoc</taxon>
    </lineage>
</organism>
<dbReference type="GO" id="GO:0004252">
    <property type="term" value="F:serine-type endopeptidase activity"/>
    <property type="evidence" value="ECO:0007669"/>
    <property type="project" value="UniProtKB-UniRule"/>
</dbReference>
<dbReference type="InterPro" id="IPR000209">
    <property type="entry name" value="Peptidase_S8/S53_dom"/>
</dbReference>
<dbReference type="CDD" id="cd07476">
    <property type="entry name" value="Peptidases_S8_thiazoline_oxidase_subtilisin-like_protease"/>
    <property type="match status" value="1"/>
</dbReference>
<dbReference type="MEROPS" id="S08.156"/>
<keyword evidence="3 5" id="KW-0378">Hydrolase</keyword>
<keyword evidence="4 5" id="KW-0720">Serine protease</keyword>
<reference evidence="9" key="1">
    <citation type="journal article" date="2008" name="Nat. Chem. Biol.">
        <title>A global assembly line for cyanobactins.</title>
        <authorList>
            <person name="Donia M.S."/>
            <person name="Ravel J."/>
            <person name="Schmidt E.W."/>
        </authorList>
    </citation>
    <scope>NUCLEOTIDE SEQUENCE</scope>
    <source>
        <strain evidence="9">Carmeli</strain>
    </source>
</reference>
<feature type="domain" description="PatG C-terminal" evidence="8">
    <location>
        <begin position="547"/>
        <end position="659"/>
    </location>
</feature>
<name>B2KYF8_9NOSO</name>
<dbReference type="GO" id="GO:0006508">
    <property type="term" value="P:proteolysis"/>
    <property type="evidence" value="ECO:0007669"/>
    <property type="project" value="UniProtKB-KW"/>
</dbReference>
<dbReference type="InterPro" id="IPR036852">
    <property type="entry name" value="Peptidase_S8/S53_dom_sf"/>
</dbReference>
<dbReference type="InterPro" id="IPR040483">
    <property type="entry name" value="PatG_dom"/>
</dbReference>
<evidence type="ECO:0000259" key="6">
    <source>
        <dbReference type="Pfam" id="PF00082"/>
    </source>
</evidence>
<keyword evidence="2 5" id="KW-0645">Protease</keyword>
<dbReference type="InterPro" id="IPR040636">
    <property type="entry name" value="PatG_C"/>
</dbReference>
<evidence type="ECO:0000256" key="2">
    <source>
        <dbReference type="ARBA" id="ARBA00022670"/>
    </source>
</evidence>
<gene>
    <name evidence="9" type="primary">tenA</name>
</gene>
<dbReference type="InterPro" id="IPR023830">
    <property type="entry name" value="Peptidase_S8A_PatG"/>
</dbReference>
<feature type="active site" description="Charge relay system" evidence="5">
    <location>
        <position position="56"/>
    </location>
</feature>
<feature type="active site" description="Charge relay system" evidence="5">
    <location>
        <position position="21"/>
    </location>
</feature>
<dbReference type="PROSITE" id="PS00138">
    <property type="entry name" value="SUBTILASE_SER"/>
    <property type="match status" value="1"/>
</dbReference>
<accession>B2KYF8</accession>
<proteinExistence type="inferred from homology"/>
<feature type="domain" description="Peptidase S8/S53" evidence="6">
    <location>
        <begin position="14"/>
        <end position="258"/>
    </location>
</feature>
<dbReference type="SUPFAM" id="SSF52743">
    <property type="entry name" value="Subtilisin-like"/>
    <property type="match status" value="1"/>
</dbReference>
<protein>
    <submittedName>
        <fullName evidence="9">TenA</fullName>
    </submittedName>
</protein>
<dbReference type="NCBIfam" id="TIGR03895">
    <property type="entry name" value="protease_PatA"/>
    <property type="match status" value="1"/>
</dbReference>